<dbReference type="STRING" id="155417.A0A4Q4T7C8"/>
<feature type="signal peptide" evidence="3">
    <location>
        <begin position="1"/>
        <end position="32"/>
    </location>
</feature>
<sequence length="279" mass="30594">MAARVLLRRRAVGPLMAATLVSGTLFPSVAHAEAPPSEHRLHSSKKPIYDDYEPRLPDSSTPVPSPASETIPREEKEPPKSPPSSSSSPSSPFSFSSPQQQQQQSQRGPTPTDRLAVQIGQARLFLYRQATRAEDAVNRTADRAFDLERTFTGTVASLAPPRESGERLLPGLAYVLVASMAGSIVSRNRNLMLRAAAPLAFGVGAGWLVLPVTMRNVSDLLWRFEQRVPAVADAHLAARDGVRQGWRFARAHAELGRDYVDEKVRTARDVVEDWVKQGK</sequence>
<evidence type="ECO:0000256" key="1">
    <source>
        <dbReference type="RuleBase" id="RU363021"/>
    </source>
</evidence>
<dbReference type="OrthoDB" id="2399148at2759"/>
<evidence type="ECO:0000313" key="5">
    <source>
        <dbReference type="Proteomes" id="UP000293360"/>
    </source>
</evidence>
<feature type="region of interest" description="Disordered" evidence="2">
    <location>
        <begin position="32"/>
        <end position="113"/>
    </location>
</feature>
<evidence type="ECO:0000313" key="4">
    <source>
        <dbReference type="EMBL" id="RYO99798.1"/>
    </source>
</evidence>
<accession>A0A4Q4T7C8</accession>
<dbReference type="EMBL" id="QJNU01000406">
    <property type="protein sequence ID" value="RYO99798.1"/>
    <property type="molecule type" value="Genomic_DNA"/>
</dbReference>
<keyword evidence="1" id="KW-0472">Membrane</keyword>
<organism evidence="4 5">
    <name type="scientific">Monosporascus ibericus</name>
    <dbReference type="NCBI Taxonomy" id="155417"/>
    <lineage>
        <taxon>Eukaryota</taxon>
        <taxon>Fungi</taxon>
        <taxon>Dikarya</taxon>
        <taxon>Ascomycota</taxon>
        <taxon>Pezizomycotina</taxon>
        <taxon>Sordariomycetes</taxon>
        <taxon>Xylariomycetidae</taxon>
        <taxon>Xylariales</taxon>
        <taxon>Xylariales incertae sedis</taxon>
        <taxon>Monosporascus</taxon>
    </lineage>
</organism>
<comment type="caution">
    <text evidence="4">The sequence shown here is derived from an EMBL/GenBank/DDBJ whole genome shotgun (WGS) entry which is preliminary data.</text>
</comment>
<dbReference type="Pfam" id="PF09769">
    <property type="entry name" value="ApoO"/>
    <property type="match status" value="1"/>
</dbReference>
<feature type="chain" id="PRO_5020622026" description="MICOS complex subunit" evidence="3">
    <location>
        <begin position="33"/>
        <end position="279"/>
    </location>
</feature>
<reference evidence="4 5" key="1">
    <citation type="submission" date="2018-06" db="EMBL/GenBank/DDBJ databases">
        <title>Complete Genomes of Monosporascus.</title>
        <authorList>
            <person name="Robinson A.J."/>
            <person name="Natvig D.O."/>
        </authorList>
    </citation>
    <scope>NUCLEOTIDE SEQUENCE [LARGE SCALE GENOMIC DNA]</scope>
    <source>
        <strain evidence="4 5">CBS 110550</strain>
    </source>
</reference>
<dbReference type="InterPro" id="IPR019166">
    <property type="entry name" value="MIC26/MIC27"/>
</dbReference>
<dbReference type="GO" id="GO:0044284">
    <property type="term" value="C:mitochondrial crista junction"/>
    <property type="evidence" value="ECO:0007669"/>
    <property type="project" value="TreeGrafter"/>
</dbReference>
<dbReference type="GO" id="GO:0042407">
    <property type="term" value="P:cristae formation"/>
    <property type="evidence" value="ECO:0007669"/>
    <property type="project" value="InterPro"/>
</dbReference>
<keyword evidence="1" id="KW-0999">Mitochondrion inner membrane</keyword>
<proteinExistence type="predicted"/>
<comment type="subcellular location">
    <subcellularLocation>
        <location evidence="1">Mitochondrion inner membrane</location>
    </subcellularLocation>
</comment>
<comment type="subunit">
    <text evidence="1">Component of the mitochondrial contact site and cristae organizing system (MICOS) complex.</text>
</comment>
<protein>
    <recommendedName>
        <fullName evidence="1">MICOS complex subunit</fullName>
    </recommendedName>
</protein>
<feature type="compositionally biased region" description="Low complexity" evidence="2">
    <location>
        <begin position="83"/>
        <end position="106"/>
    </location>
</feature>
<dbReference type="InterPro" id="IPR033181">
    <property type="entry name" value="Mic26_fungi"/>
</dbReference>
<evidence type="ECO:0000256" key="3">
    <source>
        <dbReference type="SAM" id="SignalP"/>
    </source>
</evidence>
<keyword evidence="5" id="KW-1185">Reference proteome</keyword>
<keyword evidence="3" id="KW-0732">Signal</keyword>
<dbReference type="AlphaFoldDB" id="A0A4Q4T7C8"/>
<comment type="function">
    <text evidence="1">Component of the MICOS complex, a large protein complex of the mitochondrial inner membrane that plays crucial roles in the maintenance of crista junctions, inner membrane architecture, and formation of contact sites to the outer membrane.</text>
</comment>
<feature type="compositionally biased region" description="Basic and acidic residues" evidence="2">
    <location>
        <begin position="36"/>
        <end position="56"/>
    </location>
</feature>
<dbReference type="PANTHER" id="PTHR28268">
    <property type="entry name" value="MICOS SUBUNIT MIC26"/>
    <property type="match status" value="1"/>
</dbReference>
<dbReference type="PANTHER" id="PTHR28268:SF1">
    <property type="entry name" value="MICOS SUBUNIT MIC26"/>
    <property type="match status" value="1"/>
</dbReference>
<keyword evidence="1" id="KW-0496">Mitochondrion</keyword>
<dbReference type="Proteomes" id="UP000293360">
    <property type="component" value="Unassembled WGS sequence"/>
</dbReference>
<evidence type="ECO:0000256" key="2">
    <source>
        <dbReference type="SAM" id="MobiDB-lite"/>
    </source>
</evidence>
<name>A0A4Q4T7C8_9PEZI</name>
<gene>
    <name evidence="4" type="ORF">DL764_006691</name>
</gene>
<dbReference type="GO" id="GO:0061617">
    <property type="term" value="C:MICOS complex"/>
    <property type="evidence" value="ECO:0007669"/>
    <property type="project" value="UniProtKB-UniRule"/>
</dbReference>